<gene>
    <name evidence="2" type="ORF">N7532_001490</name>
</gene>
<dbReference type="RefSeq" id="XP_056479025.1">
    <property type="nucleotide sequence ID" value="XM_056613984.1"/>
</dbReference>
<feature type="coiled-coil region" evidence="1">
    <location>
        <begin position="47"/>
        <end position="99"/>
    </location>
</feature>
<dbReference type="AlphaFoldDB" id="A0A9W9KLU0"/>
<evidence type="ECO:0000313" key="3">
    <source>
        <dbReference type="Proteomes" id="UP001149074"/>
    </source>
</evidence>
<accession>A0A9W9KLU0</accession>
<reference evidence="2" key="2">
    <citation type="journal article" date="2023" name="IMA Fungus">
        <title>Comparative genomic study of the Penicillium genus elucidates a diverse pangenome and 15 lateral gene transfer events.</title>
        <authorList>
            <person name="Petersen C."/>
            <person name="Sorensen T."/>
            <person name="Nielsen M.R."/>
            <person name="Sondergaard T.E."/>
            <person name="Sorensen J.L."/>
            <person name="Fitzpatrick D.A."/>
            <person name="Frisvad J.C."/>
            <person name="Nielsen K.L."/>
        </authorList>
    </citation>
    <scope>NUCLEOTIDE SEQUENCE</scope>
    <source>
        <strain evidence="2">IBT 30761</strain>
    </source>
</reference>
<sequence length="162" mass="18511">MSLPNNASSSLPEMRRCQTCRQERLAPQFVTNEVTGEASVNCSDCRAEFAKRRAERAERRQKRKETLKMENFSQLYQSISQLKQTMAQVLQSNAQMQQTIAQMRHSLATLADNFQEHEHRYPSVPLARCPRCEKEHSISMFILISGHITGHCLACRLDLGGD</sequence>
<dbReference type="GeneID" id="81352963"/>
<keyword evidence="3" id="KW-1185">Reference proteome</keyword>
<evidence type="ECO:0000256" key="1">
    <source>
        <dbReference type="SAM" id="Coils"/>
    </source>
</evidence>
<organism evidence="2 3">
    <name type="scientific">Penicillium argentinense</name>
    <dbReference type="NCBI Taxonomy" id="1131581"/>
    <lineage>
        <taxon>Eukaryota</taxon>
        <taxon>Fungi</taxon>
        <taxon>Dikarya</taxon>
        <taxon>Ascomycota</taxon>
        <taxon>Pezizomycotina</taxon>
        <taxon>Eurotiomycetes</taxon>
        <taxon>Eurotiomycetidae</taxon>
        <taxon>Eurotiales</taxon>
        <taxon>Aspergillaceae</taxon>
        <taxon>Penicillium</taxon>
    </lineage>
</organism>
<evidence type="ECO:0000313" key="2">
    <source>
        <dbReference type="EMBL" id="KAJ5110955.1"/>
    </source>
</evidence>
<name>A0A9W9KLU0_9EURO</name>
<dbReference type="EMBL" id="JAPQKI010000002">
    <property type="protein sequence ID" value="KAJ5110955.1"/>
    <property type="molecule type" value="Genomic_DNA"/>
</dbReference>
<dbReference type="Proteomes" id="UP001149074">
    <property type="component" value="Unassembled WGS sequence"/>
</dbReference>
<reference evidence="2" key="1">
    <citation type="submission" date="2022-11" db="EMBL/GenBank/DDBJ databases">
        <authorList>
            <person name="Petersen C."/>
        </authorList>
    </citation>
    <scope>NUCLEOTIDE SEQUENCE</scope>
    <source>
        <strain evidence="2">IBT 30761</strain>
    </source>
</reference>
<protein>
    <submittedName>
        <fullName evidence="2">Uncharacterized protein</fullName>
    </submittedName>
</protein>
<keyword evidence="1" id="KW-0175">Coiled coil</keyword>
<comment type="caution">
    <text evidence="2">The sequence shown here is derived from an EMBL/GenBank/DDBJ whole genome shotgun (WGS) entry which is preliminary data.</text>
</comment>
<proteinExistence type="predicted"/>